<dbReference type="Proteomes" id="UP000054988">
    <property type="component" value="Unassembled WGS sequence"/>
</dbReference>
<evidence type="ECO:0000256" key="1">
    <source>
        <dbReference type="SAM" id="MobiDB-lite"/>
    </source>
</evidence>
<reference evidence="2 3" key="1">
    <citation type="submission" date="2015-12" db="EMBL/GenBank/DDBJ databases">
        <title>Draft genome sequence of Moniliophthora roreri, the causal agent of frosty pod rot of cacao.</title>
        <authorList>
            <person name="Aime M.C."/>
            <person name="Diaz-Valderrama J.R."/>
            <person name="Kijpornyongpan T."/>
            <person name="Phillips-Mora W."/>
        </authorList>
    </citation>
    <scope>NUCLEOTIDE SEQUENCE [LARGE SCALE GENOMIC DNA]</scope>
    <source>
        <strain evidence="2 3">MCA 2952</strain>
    </source>
</reference>
<feature type="region of interest" description="Disordered" evidence="1">
    <location>
        <begin position="1"/>
        <end position="53"/>
    </location>
</feature>
<dbReference type="AlphaFoldDB" id="A0A0W0FER9"/>
<accession>A0A0W0FER9</accession>
<evidence type="ECO:0008006" key="4">
    <source>
        <dbReference type="Google" id="ProtNLM"/>
    </source>
</evidence>
<feature type="region of interest" description="Disordered" evidence="1">
    <location>
        <begin position="275"/>
        <end position="300"/>
    </location>
</feature>
<sequence>MPLPQIPEKCQSTLIPSPSASSTDSDDELTGTDTHLPTSTTLGVLSPDSPPNCSPAEVNSLLLPIPPPDPTMPSFILTPLPIPMSSLRLSLSTPPPHYSPELRPLLTPEVFRHLRPQFLLKVEHIPAVGGEEVQEGREAEDEDTEQENRIPKSDDAPPMLRLRGPTPVLTPMMQLIARVSALCADWSAISPNIAHSTCSLPQPTKVSPHCTEGLIRAQTLCRMIVIMTMNHTTISEENVEEVAQEYDRDAQLLFVRADPQKAQLLSVEEQLAMGWQPPSDFPPTPRLGTIDSMPDTSYDYDMELYGDGES</sequence>
<protein>
    <recommendedName>
        <fullName evidence="4">Reverse transcriptase-rnase h-integrase</fullName>
    </recommendedName>
</protein>
<gene>
    <name evidence="2" type="ORF">WG66_12601</name>
</gene>
<comment type="caution">
    <text evidence="2">The sequence shown here is derived from an EMBL/GenBank/DDBJ whole genome shotgun (WGS) entry which is preliminary data.</text>
</comment>
<feature type="region of interest" description="Disordered" evidence="1">
    <location>
        <begin position="129"/>
        <end position="161"/>
    </location>
</feature>
<feature type="compositionally biased region" description="Basic and acidic residues" evidence="1">
    <location>
        <begin position="146"/>
        <end position="155"/>
    </location>
</feature>
<name>A0A0W0FER9_MONRR</name>
<evidence type="ECO:0000313" key="2">
    <source>
        <dbReference type="EMBL" id="KTB34828.1"/>
    </source>
</evidence>
<organism evidence="2 3">
    <name type="scientific">Moniliophthora roreri</name>
    <name type="common">Frosty pod rot fungus</name>
    <name type="synonym">Monilia roreri</name>
    <dbReference type="NCBI Taxonomy" id="221103"/>
    <lineage>
        <taxon>Eukaryota</taxon>
        <taxon>Fungi</taxon>
        <taxon>Dikarya</taxon>
        <taxon>Basidiomycota</taxon>
        <taxon>Agaricomycotina</taxon>
        <taxon>Agaricomycetes</taxon>
        <taxon>Agaricomycetidae</taxon>
        <taxon>Agaricales</taxon>
        <taxon>Marasmiineae</taxon>
        <taxon>Marasmiaceae</taxon>
        <taxon>Moniliophthora</taxon>
    </lineage>
</organism>
<proteinExistence type="predicted"/>
<dbReference type="EMBL" id="LATX01002030">
    <property type="protein sequence ID" value="KTB34828.1"/>
    <property type="molecule type" value="Genomic_DNA"/>
</dbReference>
<evidence type="ECO:0000313" key="3">
    <source>
        <dbReference type="Proteomes" id="UP000054988"/>
    </source>
</evidence>
<feature type="compositionally biased region" description="Polar residues" evidence="1">
    <location>
        <begin position="31"/>
        <end position="43"/>
    </location>
</feature>